<dbReference type="SUPFAM" id="SSF81345">
    <property type="entry name" value="ABC transporter involved in vitamin B12 uptake, BtuC"/>
    <property type="match status" value="1"/>
</dbReference>
<keyword evidence="6" id="KW-0813">Transport</keyword>
<dbReference type="EMBL" id="QMAP01000005">
    <property type="protein sequence ID" value="RXI48916.1"/>
    <property type="molecule type" value="Genomic_DNA"/>
</dbReference>
<name>A0A4Q0V145_CLOTA</name>
<keyword evidence="5 7" id="KW-0472">Membrane</keyword>
<feature type="transmembrane region" description="Helical" evidence="7">
    <location>
        <begin position="242"/>
        <end position="258"/>
    </location>
</feature>
<dbReference type="Pfam" id="PF00950">
    <property type="entry name" value="ABC-3"/>
    <property type="match status" value="1"/>
</dbReference>
<dbReference type="PANTHER" id="PTHR30477">
    <property type="entry name" value="ABC-TRANSPORTER METAL-BINDING PROTEIN"/>
    <property type="match status" value="1"/>
</dbReference>
<dbReference type="EMBL" id="AP026818">
    <property type="protein sequence ID" value="BDR82024.1"/>
    <property type="molecule type" value="Genomic_DNA"/>
</dbReference>
<evidence type="ECO:0000256" key="6">
    <source>
        <dbReference type="RuleBase" id="RU003943"/>
    </source>
</evidence>
<evidence type="ECO:0000313" key="11">
    <source>
        <dbReference type="Proteomes" id="UP001321763"/>
    </source>
</evidence>
<dbReference type="SMR" id="A0A4Q0V145"/>
<sequence length="262" mass="28865">MFSYKFIQNAFLASLLISILCPAVGTFLVLKRHSMMGDALSHSSFAGIAIGLLLGFNPIVTSFIFTSICALFIEYLRNYYKKYSEIILVIVMTLSIGIGITLVSMGKTNANINTYLFGSILTVSTKDLYIMSILGVISLLILYNLFNKLLYISFDEEGAQITGINTKLINYIFSLLVGSTISLSIRIMGILVISSMIALPTATALQLNYGFKKTFIYSIIFGFLDIIIGLLLSFYIDCAPGGTIAICSVIILLFVIILKRLR</sequence>
<protein>
    <submittedName>
        <fullName evidence="9">Metal ABC transporter permease</fullName>
    </submittedName>
</protein>
<evidence type="ECO:0000256" key="2">
    <source>
        <dbReference type="ARBA" id="ARBA00008034"/>
    </source>
</evidence>
<dbReference type="Gene3D" id="1.10.3470.10">
    <property type="entry name" value="ABC transporter involved in vitamin B12 uptake, BtuC"/>
    <property type="match status" value="1"/>
</dbReference>
<dbReference type="GO" id="GO:0043190">
    <property type="term" value="C:ATP-binding cassette (ABC) transporter complex"/>
    <property type="evidence" value="ECO:0007669"/>
    <property type="project" value="InterPro"/>
</dbReference>
<dbReference type="InterPro" id="IPR001626">
    <property type="entry name" value="ABC_TroCD"/>
</dbReference>
<feature type="transmembrane region" description="Helical" evidence="7">
    <location>
        <begin position="49"/>
        <end position="73"/>
    </location>
</feature>
<proteinExistence type="inferred from homology"/>
<dbReference type="AlphaFoldDB" id="A0A4Q0V145"/>
<dbReference type="RefSeq" id="WP_011100497.1">
    <property type="nucleotide sequence ID" value="NZ_AP026804.1"/>
</dbReference>
<feature type="transmembrane region" description="Helical" evidence="7">
    <location>
        <begin position="85"/>
        <end position="108"/>
    </location>
</feature>
<evidence type="ECO:0000256" key="1">
    <source>
        <dbReference type="ARBA" id="ARBA00004141"/>
    </source>
</evidence>
<evidence type="ECO:0000313" key="9">
    <source>
        <dbReference type="EMBL" id="RXI48916.1"/>
    </source>
</evidence>
<evidence type="ECO:0000256" key="5">
    <source>
        <dbReference type="ARBA" id="ARBA00023136"/>
    </source>
</evidence>
<evidence type="ECO:0000313" key="10">
    <source>
        <dbReference type="Proteomes" id="UP000290921"/>
    </source>
</evidence>
<dbReference type="Proteomes" id="UP000290921">
    <property type="component" value="Unassembled WGS sequence"/>
</dbReference>
<organism evidence="9 10">
    <name type="scientific">Clostridium tetani</name>
    <dbReference type="NCBI Taxonomy" id="1513"/>
    <lineage>
        <taxon>Bacteria</taxon>
        <taxon>Bacillati</taxon>
        <taxon>Bacillota</taxon>
        <taxon>Clostridia</taxon>
        <taxon>Eubacteriales</taxon>
        <taxon>Clostridiaceae</taxon>
        <taxon>Clostridium</taxon>
    </lineage>
</organism>
<reference evidence="9 10" key="1">
    <citation type="submission" date="2018-06" db="EMBL/GenBank/DDBJ databases">
        <title>Genome conservation of Clostridium tetani.</title>
        <authorList>
            <person name="Bruggemann H."/>
            <person name="Popoff M.R."/>
        </authorList>
    </citation>
    <scope>NUCLEOTIDE SEQUENCE [LARGE SCALE GENOMIC DNA]</scope>
    <source>
        <strain evidence="9 10">2017.061</strain>
    </source>
</reference>
<evidence type="ECO:0000313" key="8">
    <source>
        <dbReference type="EMBL" id="BDR82024.1"/>
    </source>
</evidence>
<dbReference type="Proteomes" id="UP001321763">
    <property type="component" value="Chromosome"/>
</dbReference>
<dbReference type="GO" id="GO:0055085">
    <property type="term" value="P:transmembrane transport"/>
    <property type="evidence" value="ECO:0007669"/>
    <property type="project" value="InterPro"/>
</dbReference>
<feature type="transmembrane region" description="Helical" evidence="7">
    <location>
        <begin position="128"/>
        <end position="146"/>
    </location>
</feature>
<evidence type="ECO:0000256" key="4">
    <source>
        <dbReference type="ARBA" id="ARBA00022989"/>
    </source>
</evidence>
<accession>A0A4Q0V145</accession>
<comment type="subcellular location">
    <subcellularLocation>
        <location evidence="6">Cell membrane</location>
        <topology evidence="6">Multi-pass membrane protein</topology>
    </subcellularLocation>
    <subcellularLocation>
        <location evidence="1">Membrane</location>
        <topology evidence="1">Multi-pass membrane protein</topology>
    </subcellularLocation>
</comment>
<dbReference type="OMA" id="WLESNTQ"/>
<keyword evidence="3 6" id="KW-0812">Transmembrane</keyword>
<keyword evidence="4 7" id="KW-1133">Transmembrane helix</keyword>
<dbReference type="GeneID" id="24253179"/>
<feature type="transmembrane region" description="Helical" evidence="7">
    <location>
        <begin position="214"/>
        <end position="236"/>
    </location>
</feature>
<gene>
    <name evidence="9" type="ORF">DP130_05760</name>
    <name evidence="8" type="ORF">K234311028_22700</name>
</gene>
<dbReference type="CDD" id="cd06550">
    <property type="entry name" value="TM_ABC_iron-siderophores_like"/>
    <property type="match status" value="1"/>
</dbReference>
<dbReference type="PANTHER" id="PTHR30477:SF0">
    <property type="entry name" value="METAL TRANSPORT SYSTEM MEMBRANE PROTEIN TM_0125-RELATED"/>
    <property type="match status" value="1"/>
</dbReference>
<evidence type="ECO:0000256" key="7">
    <source>
        <dbReference type="SAM" id="Phobius"/>
    </source>
</evidence>
<dbReference type="InterPro" id="IPR037294">
    <property type="entry name" value="ABC_BtuC-like"/>
</dbReference>
<evidence type="ECO:0000256" key="3">
    <source>
        <dbReference type="ARBA" id="ARBA00022692"/>
    </source>
</evidence>
<comment type="similarity">
    <text evidence="2 6">Belongs to the ABC-3 integral membrane protein family.</text>
</comment>
<reference evidence="8 11" key="2">
    <citation type="submission" date="2022-09" db="EMBL/GenBank/DDBJ databases">
        <title>complete genome sequences of Clostridium tetani str. KHSU-234311-028 isolated from soil.</title>
        <authorList>
            <person name="Sekizuka T."/>
            <person name="Shitada C."/>
            <person name="Takahashi M."/>
            <person name="Kuroda M."/>
        </authorList>
    </citation>
    <scope>NUCLEOTIDE SEQUENCE [LARGE SCALE GENOMIC DNA]</scope>
    <source>
        <strain evidence="8 11">KHSU-234311-028</strain>
    </source>
</reference>
<dbReference type="GO" id="GO:0010043">
    <property type="term" value="P:response to zinc ion"/>
    <property type="evidence" value="ECO:0007669"/>
    <property type="project" value="TreeGrafter"/>
</dbReference>